<keyword evidence="2" id="KW-1185">Reference proteome</keyword>
<dbReference type="Proteomes" id="UP000027222">
    <property type="component" value="Unassembled WGS sequence"/>
</dbReference>
<reference evidence="2" key="1">
    <citation type="journal article" date="2014" name="Proc. Natl. Acad. Sci. U.S.A.">
        <title>Extensive sampling of basidiomycete genomes demonstrates inadequacy of the white-rot/brown-rot paradigm for wood decay fungi.</title>
        <authorList>
            <person name="Riley R."/>
            <person name="Salamov A.A."/>
            <person name="Brown D.W."/>
            <person name="Nagy L.G."/>
            <person name="Floudas D."/>
            <person name="Held B.W."/>
            <person name="Levasseur A."/>
            <person name="Lombard V."/>
            <person name="Morin E."/>
            <person name="Otillar R."/>
            <person name="Lindquist E.A."/>
            <person name="Sun H."/>
            <person name="LaButti K.M."/>
            <person name="Schmutz J."/>
            <person name="Jabbour D."/>
            <person name="Luo H."/>
            <person name="Baker S.E."/>
            <person name="Pisabarro A.G."/>
            <person name="Walton J.D."/>
            <person name="Blanchette R.A."/>
            <person name="Henrissat B."/>
            <person name="Martin F."/>
            <person name="Cullen D."/>
            <person name="Hibbett D.S."/>
            <person name="Grigoriev I.V."/>
        </authorList>
    </citation>
    <scope>NUCLEOTIDE SEQUENCE [LARGE SCALE GENOMIC DNA]</scope>
    <source>
        <strain evidence="2">CBS 339.88</strain>
    </source>
</reference>
<accession>A0A067S3A4</accession>
<dbReference type="OrthoDB" id="3269417at2759"/>
<dbReference type="AlphaFoldDB" id="A0A067S3A4"/>
<gene>
    <name evidence="1" type="ORF">GALMADRAFT_148821</name>
</gene>
<evidence type="ECO:0000313" key="2">
    <source>
        <dbReference type="Proteomes" id="UP000027222"/>
    </source>
</evidence>
<sequence length="101" mass="11851">MPMPTLDTKQRQEKVEIGRKWIFVRGKGVKSKPVEDLLQEESYIPTPNAFSTRPFQFGFNFFSMFVPDLLHEFEPGVWKAIFTHLMRILYAIGENCIQKLN</sequence>
<name>A0A067S3A4_GALM3</name>
<proteinExistence type="predicted"/>
<protein>
    <submittedName>
        <fullName evidence="1">Uncharacterized protein</fullName>
    </submittedName>
</protein>
<dbReference type="EMBL" id="KL142462">
    <property type="protein sequence ID" value="KDR65281.1"/>
    <property type="molecule type" value="Genomic_DNA"/>
</dbReference>
<dbReference type="HOGENOM" id="CLU_190136_0_0_1"/>
<organism evidence="1 2">
    <name type="scientific">Galerina marginata (strain CBS 339.88)</name>
    <dbReference type="NCBI Taxonomy" id="685588"/>
    <lineage>
        <taxon>Eukaryota</taxon>
        <taxon>Fungi</taxon>
        <taxon>Dikarya</taxon>
        <taxon>Basidiomycota</taxon>
        <taxon>Agaricomycotina</taxon>
        <taxon>Agaricomycetes</taxon>
        <taxon>Agaricomycetidae</taxon>
        <taxon>Agaricales</taxon>
        <taxon>Agaricineae</taxon>
        <taxon>Strophariaceae</taxon>
        <taxon>Galerina</taxon>
    </lineage>
</organism>
<evidence type="ECO:0000313" key="1">
    <source>
        <dbReference type="EMBL" id="KDR65281.1"/>
    </source>
</evidence>
<dbReference type="STRING" id="685588.A0A067S3A4"/>